<sequence length="247" mass="27856">MSTITIVCPYCHSLDPETPEQLCEHVAFEHDSVAPVQEQLFDSSLQFQVETDISNFACSLSWLSEVEDSRTEGGYVGSDEGPSCEDGEYYLLCRRRISPIMKRRRLSESSSQQNESEGNTVSCTAFVHVMERSDGSVFVRFCLDHCGHVPLVERKRERRYSGRATRKRSNLKRSSRSMEDDAGEDSVESTSTVSNLPQVEFDTSSMNMEISQRLDNTADRLKVLTKVLADLAVDIRACEDRQCAMVV</sequence>
<feature type="compositionally biased region" description="Basic residues" evidence="1">
    <location>
        <begin position="164"/>
        <end position="175"/>
    </location>
</feature>
<name>A0A1I7XU12_HETBA</name>
<feature type="region of interest" description="Disordered" evidence="1">
    <location>
        <begin position="159"/>
        <end position="194"/>
    </location>
</feature>
<evidence type="ECO:0000256" key="1">
    <source>
        <dbReference type="SAM" id="MobiDB-lite"/>
    </source>
</evidence>
<keyword evidence="2" id="KW-1185">Reference proteome</keyword>
<dbReference type="Proteomes" id="UP000095283">
    <property type="component" value="Unplaced"/>
</dbReference>
<dbReference type="InterPro" id="IPR052797">
    <property type="entry name" value="RegFact_GeneExpr_CellDeath"/>
</dbReference>
<dbReference type="AlphaFoldDB" id="A0A1I7XU12"/>
<dbReference type="WBParaSite" id="Hba_20832">
    <property type="protein sequence ID" value="Hba_20832"/>
    <property type="gene ID" value="Hba_20832"/>
</dbReference>
<evidence type="ECO:0000313" key="3">
    <source>
        <dbReference type="WBParaSite" id="Hba_20832"/>
    </source>
</evidence>
<accession>A0A1I7XU12</accession>
<organism evidence="2 3">
    <name type="scientific">Heterorhabditis bacteriophora</name>
    <name type="common">Entomopathogenic nematode worm</name>
    <dbReference type="NCBI Taxonomy" id="37862"/>
    <lineage>
        <taxon>Eukaryota</taxon>
        <taxon>Metazoa</taxon>
        <taxon>Ecdysozoa</taxon>
        <taxon>Nematoda</taxon>
        <taxon>Chromadorea</taxon>
        <taxon>Rhabditida</taxon>
        <taxon>Rhabditina</taxon>
        <taxon>Rhabditomorpha</taxon>
        <taxon>Strongyloidea</taxon>
        <taxon>Heterorhabditidae</taxon>
        <taxon>Heterorhabditis</taxon>
    </lineage>
</organism>
<dbReference type="PANTHER" id="PTHR33936">
    <property type="entry name" value="PROTEIN CBG17840"/>
    <property type="match status" value="1"/>
</dbReference>
<evidence type="ECO:0000313" key="2">
    <source>
        <dbReference type="Proteomes" id="UP000095283"/>
    </source>
</evidence>
<dbReference type="PANTHER" id="PTHR33936:SF1">
    <property type="entry name" value="PROTEIN CBG06911"/>
    <property type="match status" value="1"/>
</dbReference>
<protein>
    <submittedName>
        <fullName evidence="3">C2H2-type domain-containing protein</fullName>
    </submittedName>
</protein>
<proteinExistence type="predicted"/>
<reference evidence="3" key="1">
    <citation type="submission" date="2016-11" db="UniProtKB">
        <authorList>
            <consortium name="WormBaseParasite"/>
        </authorList>
    </citation>
    <scope>IDENTIFICATION</scope>
</reference>